<evidence type="ECO:0000313" key="2">
    <source>
        <dbReference type="Proteomes" id="UP000053989"/>
    </source>
</evidence>
<evidence type="ECO:0000313" key="1">
    <source>
        <dbReference type="EMBL" id="KIM54461.1"/>
    </source>
</evidence>
<dbReference type="InParanoid" id="A0A0C3DEE8"/>
<name>A0A0C3DEE8_9AGAM</name>
<dbReference type="OrthoDB" id="107110at2759"/>
<dbReference type="PANTHER" id="PTHR33266">
    <property type="entry name" value="CHROMOSOME 15, WHOLE GENOME SHOTGUN SEQUENCE"/>
    <property type="match status" value="1"/>
</dbReference>
<dbReference type="STRING" id="1036808.A0A0C3DEE8"/>
<keyword evidence="2" id="KW-1185">Reference proteome</keyword>
<protein>
    <submittedName>
        <fullName evidence="1">Uncharacterized protein</fullName>
    </submittedName>
</protein>
<accession>A0A0C3DEE8</accession>
<dbReference type="EMBL" id="KN822154">
    <property type="protein sequence ID" value="KIM54461.1"/>
    <property type="molecule type" value="Genomic_DNA"/>
</dbReference>
<dbReference type="Proteomes" id="UP000053989">
    <property type="component" value="Unassembled WGS sequence"/>
</dbReference>
<gene>
    <name evidence="1" type="ORF">SCLCIDRAFT_1221945</name>
</gene>
<organism evidence="1 2">
    <name type="scientific">Scleroderma citrinum Foug A</name>
    <dbReference type="NCBI Taxonomy" id="1036808"/>
    <lineage>
        <taxon>Eukaryota</taxon>
        <taxon>Fungi</taxon>
        <taxon>Dikarya</taxon>
        <taxon>Basidiomycota</taxon>
        <taxon>Agaricomycotina</taxon>
        <taxon>Agaricomycetes</taxon>
        <taxon>Agaricomycetidae</taxon>
        <taxon>Boletales</taxon>
        <taxon>Sclerodermatineae</taxon>
        <taxon>Sclerodermataceae</taxon>
        <taxon>Scleroderma</taxon>
    </lineage>
</organism>
<dbReference type="PANTHER" id="PTHR33266:SF1">
    <property type="entry name" value="F-BOX DOMAIN-CONTAINING PROTEIN"/>
    <property type="match status" value="1"/>
</dbReference>
<reference evidence="1 2" key="1">
    <citation type="submission" date="2014-04" db="EMBL/GenBank/DDBJ databases">
        <authorList>
            <consortium name="DOE Joint Genome Institute"/>
            <person name="Kuo A."/>
            <person name="Kohler A."/>
            <person name="Nagy L.G."/>
            <person name="Floudas D."/>
            <person name="Copeland A."/>
            <person name="Barry K.W."/>
            <person name="Cichocki N."/>
            <person name="Veneault-Fourrey C."/>
            <person name="LaButti K."/>
            <person name="Lindquist E.A."/>
            <person name="Lipzen A."/>
            <person name="Lundell T."/>
            <person name="Morin E."/>
            <person name="Murat C."/>
            <person name="Sun H."/>
            <person name="Tunlid A."/>
            <person name="Henrissat B."/>
            <person name="Grigoriev I.V."/>
            <person name="Hibbett D.S."/>
            <person name="Martin F."/>
            <person name="Nordberg H.P."/>
            <person name="Cantor M.N."/>
            <person name="Hua S.X."/>
        </authorList>
    </citation>
    <scope>NUCLEOTIDE SEQUENCE [LARGE SCALE GENOMIC DNA]</scope>
    <source>
        <strain evidence="1 2">Foug A</strain>
    </source>
</reference>
<sequence>MCLREDGSQGFPPPDSTLRTFLLSAADPSDNARTAKQLHAFMYSLLSVTHERLQAISTECGYLLPTEDVFANVLQGSRESLASVCTVRQKKMASVFRDRMTSGQSFKASNQYRKEFYNDVINKAKQDMDHCEEQKGAGVQSPSRYIFKGRGVKEAGERLCRLIDPQHVLDSPTGPRRPLVVISFDESHILTDNPRDERWTLFSELRRVLRGMVDLPVFSLFLSTAGRFHRFTPEKRLDPSGRIANSILCVLHPISEISFDDIAFPASENTIMLDRVVEMDWISHLGRPLFGTRYDALSKDRQQPEVMVFAKQKLLGGSSITLQEDNKAGILACLSVRFALEFNADTNALAVACAQVERHMRLCITATSRLEKLVTLAGSEPLLAEAACDLLKQASMDPVRHLAKHSDLNCIDRGRRGELIAAFILMQARDKAAVGRRWMSVCEFMEALLPSAAYQELLCTLPKLWRHEEDKPFNETFEDYRMWFNHVIRIEDATVISADSLWKFITRGAMVVCKHNQFGVDIVLPACVAQEKLSRRTITAILIQVKNDKRYTDTDDSKLFDAMDPFLVGLFPKEQSPRPVIRVVFALASPKSDVVIPPRRTHEHHYYDDFTAFDVWCAGLSNDTFRHIGDDVTPYKDLLERSLQPHDAFKLEEIDEQPPVKEDMKLMRGLRRRRMAALVMAGDGHSSIHSP</sequence>
<dbReference type="AlphaFoldDB" id="A0A0C3DEE8"/>
<dbReference type="HOGENOM" id="CLU_009568_2_0_1"/>
<reference evidence="2" key="2">
    <citation type="submission" date="2015-01" db="EMBL/GenBank/DDBJ databases">
        <title>Evolutionary Origins and Diversification of the Mycorrhizal Mutualists.</title>
        <authorList>
            <consortium name="DOE Joint Genome Institute"/>
            <consortium name="Mycorrhizal Genomics Consortium"/>
            <person name="Kohler A."/>
            <person name="Kuo A."/>
            <person name="Nagy L.G."/>
            <person name="Floudas D."/>
            <person name="Copeland A."/>
            <person name="Barry K.W."/>
            <person name="Cichocki N."/>
            <person name="Veneault-Fourrey C."/>
            <person name="LaButti K."/>
            <person name="Lindquist E.A."/>
            <person name="Lipzen A."/>
            <person name="Lundell T."/>
            <person name="Morin E."/>
            <person name="Murat C."/>
            <person name="Riley R."/>
            <person name="Ohm R."/>
            <person name="Sun H."/>
            <person name="Tunlid A."/>
            <person name="Henrissat B."/>
            <person name="Grigoriev I.V."/>
            <person name="Hibbett D.S."/>
            <person name="Martin F."/>
        </authorList>
    </citation>
    <scope>NUCLEOTIDE SEQUENCE [LARGE SCALE GENOMIC DNA]</scope>
    <source>
        <strain evidence="2">Foug A</strain>
    </source>
</reference>
<proteinExistence type="predicted"/>